<dbReference type="GO" id="GO:0009244">
    <property type="term" value="P:lipopolysaccharide core region biosynthetic process"/>
    <property type="evidence" value="ECO:0007669"/>
    <property type="project" value="TreeGrafter"/>
</dbReference>
<keyword evidence="4" id="KW-1185">Reference proteome</keyword>
<gene>
    <name evidence="3" type="ORF">W908_07155</name>
</gene>
<dbReference type="PANTHER" id="PTHR30160:SF15">
    <property type="entry name" value="GLYCOSYLTRANSFERASE HI_0523-RELATED"/>
    <property type="match status" value="1"/>
</dbReference>
<dbReference type="Pfam" id="PF01075">
    <property type="entry name" value="Glyco_transf_9"/>
    <property type="match status" value="1"/>
</dbReference>
<keyword evidence="1" id="KW-0328">Glycosyltransferase</keyword>
<dbReference type="PANTHER" id="PTHR30160">
    <property type="entry name" value="TETRAACYLDISACCHARIDE 4'-KINASE-RELATED"/>
    <property type="match status" value="1"/>
</dbReference>
<dbReference type="AlphaFoldDB" id="A0A0M5KWM7"/>
<dbReference type="EMBL" id="CP006911">
    <property type="protein sequence ID" value="ALE02773.1"/>
    <property type="molecule type" value="Genomic_DNA"/>
</dbReference>
<organism evidence="3 4">
    <name type="scientific">Candidatus Pseudothioglobus singularis PS1</name>
    <dbReference type="NCBI Taxonomy" id="1125411"/>
    <lineage>
        <taxon>Bacteria</taxon>
        <taxon>Pseudomonadati</taxon>
        <taxon>Pseudomonadota</taxon>
        <taxon>Gammaproteobacteria</taxon>
        <taxon>Candidatus Pseudothioglobaceae</taxon>
        <taxon>Candidatus Pseudothioglobus</taxon>
    </lineage>
</organism>
<dbReference type="GO" id="GO:0005829">
    <property type="term" value="C:cytosol"/>
    <property type="evidence" value="ECO:0007669"/>
    <property type="project" value="TreeGrafter"/>
</dbReference>
<dbReference type="OrthoDB" id="89608at2"/>
<dbReference type="Proteomes" id="UP000068905">
    <property type="component" value="Chromosome"/>
</dbReference>
<evidence type="ECO:0000313" key="4">
    <source>
        <dbReference type="Proteomes" id="UP000068905"/>
    </source>
</evidence>
<reference evidence="3 4" key="1">
    <citation type="journal article" date="2015" name="Genome Announc.">
        <title>Genome Sequence of 'Candidatus Thioglobus singularis' Strain PS1, a Mixotroph from the SUP05 Clade of Marine Gammaproteobacteria.</title>
        <authorList>
            <person name="Marshall K.T."/>
            <person name="Morris R.M."/>
        </authorList>
    </citation>
    <scope>NUCLEOTIDE SEQUENCE [LARGE SCALE GENOMIC DNA]</scope>
    <source>
        <strain evidence="3 4">PS1</strain>
    </source>
</reference>
<dbReference type="STRING" id="1125411.W908_07155"/>
<evidence type="ECO:0000313" key="3">
    <source>
        <dbReference type="EMBL" id="ALE02773.1"/>
    </source>
</evidence>
<sequence>MAGKEKIKSLILRFLTKKKNVNFDIKKSKKILIFRYDRIGDMILTTPLFRELKKAYPEIEISVLASKANKDVLRYNPYIKQIYTNYKNNLLFDFYTLIKLRLKNFDVCIELEHSIVPHTIIRHKIIKPKKIISVYKYERYGVKAKELKLYDYFTYKNENNHFSSIWLDTLTFFGLSSLSSNYDFFLGDYENQKAKLFISNIANKLKIGINVEAFSPDKRLKTSELIRICENIYKEKKDIKIILLSSPKYRKSLLKIVSEMNLSFVCLSYETKTIIDVASLINQIDIIISPDTSIIHIASAFNTPVISIHENNKKSFRLWAPKSSLSKTIFAESKSGLYNYSVDEVVTSAINIINVLEEK</sequence>
<dbReference type="Gene3D" id="3.40.50.2000">
    <property type="entry name" value="Glycogen Phosphorylase B"/>
    <property type="match status" value="2"/>
</dbReference>
<dbReference type="RefSeq" id="WP_053820525.1">
    <property type="nucleotide sequence ID" value="NZ_CP006911.1"/>
</dbReference>
<evidence type="ECO:0000256" key="2">
    <source>
        <dbReference type="ARBA" id="ARBA00022679"/>
    </source>
</evidence>
<dbReference type="GO" id="GO:0008713">
    <property type="term" value="F:ADP-heptose-lipopolysaccharide heptosyltransferase activity"/>
    <property type="evidence" value="ECO:0007669"/>
    <property type="project" value="TreeGrafter"/>
</dbReference>
<keyword evidence="2" id="KW-0808">Transferase</keyword>
<dbReference type="InterPro" id="IPR051199">
    <property type="entry name" value="LPS_LOS_Heptosyltrfase"/>
</dbReference>
<evidence type="ECO:0000256" key="1">
    <source>
        <dbReference type="ARBA" id="ARBA00022676"/>
    </source>
</evidence>
<protein>
    <submittedName>
        <fullName evidence="3">Uncharacterized protein</fullName>
    </submittedName>
</protein>
<dbReference type="KEGG" id="tsn:W908_07155"/>
<dbReference type="InterPro" id="IPR002201">
    <property type="entry name" value="Glyco_trans_9"/>
</dbReference>
<name>A0A0M5KWM7_9GAMM</name>
<dbReference type="SUPFAM" id="SSF53756">
    <property type="entry name" value="UDP-Glycosyltransferase/glycogen phosphorylase"/>
    <property type="match status" value="1"/>
</dbReference>
<accession>A0A0M5KWM7</accession>
<dbReference type="CDD" id="cd03789">
    <property type="entry name" value="GT9_LPS_heptosyltransferase"/>
    <property type="match status" value="1"/>
</dbReference>
<proteinExistence type="predicted"/>